<evidence type="ECO:0000256" key="9">
    <source>
        <dbReference type="ARBA" id="ARBA00052184"/>
    </source>
</evidence>
<comment type="function">
    <text evidence="10">Pseudouridylate synthase that catalyzes pseudouridylation of tRNAs and mRNAs. Acts on positions 27/28 in the anticodon stem and also positions 34 and 36 in the anticodon of an intron containing tRNA. Also catalyzes pseudouridylation of mRNAs: mediates pseudouridylation of mRNAs with the consensus sequence 5'-UGUAG-3'. Acts as a regulator of pre-mRNA splicing by mediating pseudouridylation of pre-mRNAs at locations associated with alternatively spliced regions. Pseudouridylation of pre-mRNAs near splice sites directly regulates mRNA splicing and mRNA 3'-end processing. Involved in regulation of nuclear receptor activity through pseudouridylation of SRA1 mRNA.</text>
</comment>
<evidence type="ECO:0000256" key="11">
    <source>
        <dbReference type="ARBA" id="ARBA00064589"/>
    </source>
</evidence>
<evidence type="ECO:0000256" key="4">
    <source>
        <dbReference type="ARBA" id="ARBA00022664"/>
    </source>
</evidence>
<protein>
    <recommendedName>
        <fullName evidence="13">Pseudouridylate synthase 1 homolog</fullName>
        <ecNumber evidence="12">5.4.99.12</ecNumber>
    </recommendedName>
    <alternativeName>
        <fullName evidence="14">tRNA pseudouridine synthase 1</fullName>
    </alternativeName>
    <alternativeName>
        <fullName evidence="17">tRNA pseudouridine(38-40) synthase</fullName>
    </alternativeName>
    <alternativeName>
        <fullName evidence="15">tRNA pseudouridylate synthase I</fullName>
    </alternativeName>
    <alternativeName>
        <fullName evidence="16">tRNA-uridine isomerase I</fullName>
    </alternativeName>
</protein>
<evidence type="ECO:0000313" key="23">
    <source>
        <dbReference type="Proteomes" id="UP000053268"/>
    </source>
</evidence>
<dbReference type="InterPro" id="IPR020095">
    <property type="entry name" value="PsdUridine_synth_TruA_C"/>
</dbReference>
<keyword evidence="4" id="KW-0507">mRNA processing</keyword>
<evidence type="ECO:0000256" key="5">
    <source>
        <dbReference type="ARBA" id="ARBA00022694"/>
    </source>
</evidence>
<evidence type="ECO:0000256" key="2">
    <source>
        <dbReference type="ARBA" id="ARBA00004123"/>
    </source>
</evidence>
<evidence type="ECO:0000256" key="7">
    <source>
        <dbReference type="ARBA" id="ARBA00023242"/>
    </source>
</evidence>
<dbReference type="EC" id="5.4.99.12" evidence="12"/>
<feature type="region of interest" description="Disordered" evidence="20">
    <location>
        <begin position="1"/>
        <end position="26"/>
    </location>
</feature>
<dbReference type="STRING" id="66420.A0A0N1I9V1"/>
<dbReference type="SUPFAM" id="SSF55120">
    <property type="entry name" value="Pseudouridine synthase"/>
    <property type="match status" value="1"/>
</dbReference>
<dbReference type="NCBIfam" id="TIGR00071">
    <property type="entry name" value="hisT_truA"/>
    <property type="match status" value="1"/>
</dbReference>
<evidence type="ECO:0000256" key="18">
    <source>
        <dbReference type="PIRSR" id="PIRSR641708-1"/>
    </source>
</evidence>
<evidence type="ECO:0000256" key="8">
    <source>
        <dbReference type="ARBA" id="ARBA00036943"/>
    </source>
</evidence>
<evidence type="ECO:0000259" key="21">
    <source>
        <dbReference type="Pfam" id="PF01416"/>
    </source>
</evidence>
<evidence type="ECO:0000256" key="20">
    <source>
        <dbReference type="SAM" id="MobiDB-lite"/>
    </source>
</evidence>
<comment type="subunit">
    <text evidence="11">Monomer. Forms a complex with RARG and the SRA1 RNA in the nucleus.</text>
</comment>
<feature type="binding site" evidence="19">
    <location>
        <position position="286"/>
    </location>
    <ligand>
        <name>substrate</name>
    </ligand>
</feature>
<evidence type="ECO:0000256" key="16">
    <source>
        <dbReference type="ARBA" id="ARBA00080849"/>
    </source>
</evidence>
<dbReference type="InterPro" id="IPR041708">
    <property type="entry name" value="PUS1/PUS2-like"/>
</dbReference>
<evidence type="ECO:0000313" key="22">
    <source>
        <dbReference type="EMBL" id="KPJ01288.1"/>
    </source>
</evidence>
<evidence type="ECO:0000256" key="15">
    <source>
        <dbReference type="ARBA" id="ARBA00079087"/>
    </source>
</evidence>
<dbReference type="InterPro" id="IPR020094">
    <property type="entry name" value="TruA/RsuA/RluB/E/F_N"/>
</dbReference>
<dbReference type="GO" id="GO:0003723">
    <property type="term" value="F:RNA binding"/>
    <property type="evidence" value="ECO:0007669"/>
    <property type="project" value="InterPro"/>
</dbReference>
<evidence type="ECO:0000256" key="17">
    <source>
        <dbReference type="ARBA" id="ARBA00081344"/>
    </source>
</evidence>
<feature type="region of interest" description="Disordered" evidence="20">
    <location>
        <begin position="139"/>
        <end position="165"/>
    </location>
</feature>
<dbReference type="GO" id="GO:0031119">
    <property type="term" value="P:tRNA pseudouridine synthesis"/>
    <property type="evidence" value="ECO:0007669"/>
    <property type="project" value="InterPro"/>
</dbReference>
<dbReference type="FunFam" id="3.30.70.580:FF:000002">
    <property type="entry name" value="tRNA pseudouridine synthase"/>
    <property type="match status" value="1"/>
</dbReference>
<keyword evidence="23" id="KW-1185">Reference proteome</keyword>
<comment type="catalytic activity">
    <reaction evidence="8">
        <text>a uridine in tRNA = a pseudouridine in tRNA</text>
        <dbReference type="Rhea" id="RHEA:54572"/>
        <dbReference type="Rhea" id="RHEA-COMP:13339"/>
        <dbReference type="Rhea" id="RHEA-COMP:13934"/>
        <dbReference type="ChEBI" id="CHEBI:65314"/>
        <dbReference type="ChEBI" id="CHEBI:65315"/>
    </reaction>
</comment>
<keyword evidence="7" id="KW-0539">Nucleus</keyword>
<dbReference type="FunFam" id="3.30.70.660:FF:000002">
    <property type="entry name" value="tRNA pseudouridine synthase"/>
    <property type="match status" value="1"/>
</dbReference>
<accession>A0A0N1I9V1</accession>
<evidence type="ECO:0000256" key="6">
    <source>
        <dbReference type="ARBA" id="ARBA00023235"/>
    </source>
</evidence>
<dbReference type="PANTHER" id="PTHR11142">
    <property type="entry name" value="PSEUDOURIDYLATE SYNTHASE"/>
    <property type="match status" value="1"/>
</dbReference>
<feature type="compositionally biased region" description="Basic and acidic residues" evidence="20">
    <location>
        <begin position="484"/>
        <end position="496"/>
    </location>
</feature>
<dbReference type="CDD" id="cd02568">
    <property type="entry name" value="PseudoU_synth_PUS1_PUS2"/>
    <property type="match status" value="1"/>
</dbReference>
<keyword evidence="5" id="KW-0819">tRNA processing</keyword>
<dbReference type="EMBL" id="KQ459356">
    <property type="protein sequence ID" value="KPJ01288.1"/>
    <property type="molecule type" value="Genomic_DNA"/>
</dbReference>
<comment type="subcellular location">
    <subcellularLocation>
        <location evidence="2">Nucleus</location>
    </subcellularLocation>
</comment>
<comment type="similarity">
    <text evidence="3">Belongs to the tRNA pseudouridine synthase TruA family.</text>
</comment>
<dbReference type="PANTHER" id="PTHR11142:SF4">
    <property type="entry name" value="PSEUDOURIDYLATE SYNTHASE 1 HOMOLOG"/>
    <property type="match status" value="1"/>
</dbReference>
<feature type="domain" description="Pseudouridine synthase I TruA alpha/beta" evidence="21">
    <location>
        <begin position="324"/>
        <end position="427"/>
    </location>
</feature>
<evidence type="ECO:0000256" key="12">
    <source>
        <dbReference type="ARBA" id="ARBA00066509"/>
    </source>
</evidence>
<evidence type="ECO:0000256" key="14">
    <source>
        <dbReference type="ARBA" id="ARBA00075153"/>
    </source>
</evidence>
<proteinExistence type="inferred from homology"/>
<feature type="active site" description="Nucleophile" evidence="18">
    <location>
        <position position="232"/>
    </location>
</feature>
<comment type="catalytic activity">
    <reaction evidence="1">
        <text>a uridine in mRNA = a pseudouridine in mRNA</text>
        <dbReference type="Rhea" id="RHEA:56644"/>
        <dbReference type="Rhea" id="RHEA-COMP:14658"/>
        <dbReference type="Rhea" id="RHEA-COMP:14659"/>
        <dbReference type="ChEBI" id="CHEBI:65314"/>
        <dbReference type="ChEBI" id="CHEBI:65315"/>
    </reaction>
</comment>
<feature type="compositionally biased region" description="Acidic residues" evidence="20">
    <location>
        <begin position="497"/>
        <end position="508"/>
    </location>
</feature>
<dbReference type="AlphaFoldDB" id="A0A0N1I9V1"/>
<feature type="compositionally biased region" description="Basic and acidic residues" evidence="20">
    <location>
        <begin position="509"/>
        <end position="536"/>
    </location>
</feature>
<dbReference type="GO" id="GO:0160147">
    <property type="term" value="F:tRNA pseudouridine(38-40) synthase activity"/>
    <property type="evidence" value="ECO:0007669"/>
    <property type="project" value="UniProtKB-EC"/>
</dbReference>
<evidence type="ECO:0000256" key="13">
    <source>
        <dbReference type="ARBA" id="ARBA00068582"/>
    </source>
</evidence>
<evidence type="ECO:0000256" key="3">
    <source>
        <dbReference type="ARBA" id="ARBA00009375"/>
    </source>
</evidence>
<dbReference type="GO" id="GO:1990481">
    <property type="term" value="P:mRNA pseudouridine synthesis"/>
    <property type="evidence" value="ECO:0007669"/>
    <property type="project" value="TreeGrafter"/>
</dbReference>
<evidence type="ECO:0000256" key="1">
    <source>
        <dbReference type="ARBA" id="ARBA00001166"/>
    </source>
</evidence>
<reference evidence="22 23" key="1">
    <citation type="journal article" date="2015" name="Nat. Commun.">
        <title>Outbred genome sequencing and CRISPR/Cas9 gene editing in butterflies.</title>
        <authorList>
            <person name="Li X."/>
            <person name="Fan D."/>
            <person name="Zhang W."/>
            <person name="Liu G."/>
            <person name="Zhang L."/>
            <person name="Zhao L."/>
            <person name="Fang X."/>
            <person name="Chen L."/>
            <person name="Dong Y."/>
            <person name="Chen Y."/>
            <person name="Ding Y."/>
            <person name="Zhao R."/>
            <person name="Feng M."/>
            <person name="Zhu Y."/>
            <person name="Feng Y."/>
            <person name="Jiang X."/>
            <person name="Zhu D."/>
            <person name="Xiang H."/>
            <person name="Feng X."/>
            <person name="Li S."/>
            <person name="Wang J."/>
            <person name="Zhang G."/>
            <person name="Kronforst M.R."/>
            <person name="Wang W."/>
        </authorList>
    </citation>
    <scope>NUCLEOTIDE SEQUENCE [LARGE SCALE GENOMIC DNA]</scope>
    <source>
        <strain evidence="22">Ya'a_city_454_Px</strain>
        <tissue evidence="22">Whole body</tissue>
    </source>
</reference>
<evidence type="ECO:0000256" key="10">
    <source>
        <dbReference type="ARBA" id="ARBA00053709"/>
    </source>
</evidence>
<comment type="catalytic activity">
    <reaction evidence="9">
        <text>uridine(38/39/40) in tRNA = pseudouridine(38/39/40) in tRNA</text>
        <dbReference type="Rhea" id="RHEA:22376"/>
        <dbReference type="Rhea" id="RHEA-COMP:10085"/>
        <dbReference type="Rhea" id="RHEA-COMP:10087"/>
        <dbReference type="ChEBI" id="CHEBI:65314"/>
        <dbReference type="ChEBI" id="CHEBI:65315"/>
        <dbReference type="EC" id="5.4.99.12"/>
    </reaction>
</comment>
<keyword evidence="6" id="KW-0413">Isomerase</keyword>
<dbReference type="Proteomes" id="UP000053268">
    <property type="component" value="Unassembled WGS sequence"/>
</dbReference>
<dbReference type="Gene3D" id="3.30.70.660">
    <property type="entry name" value="Pseudouridine synthase I, catalytic domain, C-terminal subdomain"/>
    <property type="match status" value="1"/>
</dbReference>
<dbReference type="Pfam" id="PF01416">
    <property type="entry name" value="PseudoU_synth_1"/>
    <property type="match status" value="1"/>
</dbReference>
<organism evidence="22 23">
    <name type="scientific">Papilio xuthus</name>
    <name type="common">Asian swallowtail butterfly</name>
    <dbReference type="NCBI Taxonomy" id="66420"/>
    <lineage>
        <taxon>Eukaryota</taxon>
        <taxon>Metazoa</taxon>
        <taxon>Ecdysozoa</taxon>
        <taxon>Arthropoda</taxon>
        <taxon>Hexapoda</taxon>
        <taxon>Insecta</taxon>
        <taxon>Pterygota</taxon>
        <taxon>Neoptera</taxon>
        <taxon>Endopterygota</taxon>
        <taxon>Lepidoptera</taxon>
        <taxon>Glossata</taxon>
        <taxon>Ditrysia</taxon>
        <taxon>Papilionoidea</taxon>
        <taxon>Papilionidae</taxon>
        <taxon>Papilioninae</taxon>
        <taxon>Papilio</taxon>
    </lineage>
</organism>
<evidence type="ECO:0000256" key="19">
    <source>
        <dbReference type="PIRSR" id="PIRSR641708-2"/>
    </source>
</evidence>
<dbReference type="GO" id="GO:0006397">
    <property type="term" value="P:mRNA processing"/>
    <property type="evidence" value="ECO:0007669"/>
    <property type="project" value="UniProtKB-KW"/>
</dbReference>
<dbReference type="GO" id="GO:0005634">
    <property type="term" value="C:nucleus"/>
    <property type="evidence" value="ECO:0007669"/>
    <property type="project" value="UniProtKB-SubCell"/>
</dbReference>
<feature type="compositionally biased region" description="Polar residues" evidence="20">
    <location>
        <begin position="1"/>
        <end position="10"/>
    </location>
</feature>
<dbReference type="InterPro" id="IPR020103">
    <property type="entry name" value="PsdUridine_synth_cat_dom_sf"/>
</dbReference>
<dbReference type="InterPro" id="IPR020097">
    <property type="entry name" value="PsdUridine_synth_TruA_a/b_dom"/>
</dbReference>
<name>A0A0N1I9V1_PAPXU</name>
<feature type="compositionally biased region" description="Basic and acidic residues" evidence="20">
    <location>
        <begin position="142"/>
        <end position="165"/>
    </location>
</feature>
<feature type="region of interest" description="Disordered" evidence="20">
    <location>
        <begin position="484"/>
        <end position="562"/>
    </location>
</feature>
<dbReference type="Gene3D" id="3.30.70.580">
    <property type="entry name" value="Pseudouridine synthase I, catalytic domain, N-terminal subdomain"/>
    <property type="match status" value="1"/>
</dbReference>
<dbReference type="InterPro" id="IPR001406">
    <property type="entry name" value="PsdUridine_synth_TruA"/>
</dbReference>
<sequence length="562" mass="64697">MQGAQPNTSAPGKKQRQRQGPSYGSHLLSSRPAWYNHSIVRSRPVTWISSTDVSIINSKVVAINHRRIPASFYIDVEYGGPPFFAIRFCVLFYVVVGLQIRTVTGMDATTQTQPKNVIEIDAATQTEVRDKKFTRYMQRNKRQWEDENKDKREDGETDGKKPCDPTFERIKKKKMAMLLGYCGVDYYGMQRNPGVRTIEEDLLKALFEAKYISEEDFNNQQNAQFQRSSRTDKGVSAARQVVSLKLPLEIDIEEINKRLPENIKVFGVKRVTNKFNSKIKCNARTYSYTLPTYVFEPTLVGDKEKQLYRITEDKLKAVNDVLAVYIGTKSYHNFTEKKHYQDPSASRYMMSFTLDRVFVDSDWEFAELLVKGQSFMLHQIRKMVGLMIAIVRGHTDISILEKAFGKDKVMIPTAPGLGLVLDKVHYERYDAKFKDSHDSLTWEAEEELVQTFKKEKINPNIVKGEIEDSSMGFWLEKLGKHNYEPSEDVPVEKEMENEQESDDDDKENVDEVDKENGEIDMKNGDESKEQNGHEVDKDSDEVVMNVDEVKDDDKMIVNNGKN</sequence>
<gene>
    <name evidence="22" type="ORF">RR46_01423</name>
</gene>